<evidence type="ECO:0000256" key="6">
    <source>
        <dbReference type="ARBA" id="ARBA00023136"/>
    </source>
</evidence>
<dbReference type="GO" id="GO:0004197">
    <property type="term" value="F:cysteine-type endopeptidase activity"/>
    <property type="evidence" value="ECO:0007669"/>
    <property type="project" value="InterPro"/>
</dbReference>
<accession>A0A9P0QUT7</accession>
<organism evidence="9 10">
    <name type="scientific">[Candida] railenensis</name>
    <dbReference type="NCBI Taxonomy" id="45579"/>
    <lineage>
        <taxon>Eukaryota</taxon>
        <taxon>Fungi</taxon>
        <taxon>Dikarya</taxon>
        <taxon>Ascomycota</taxon>
        <taxon>Saccharomycotina</taxon>
        <taxon>Pichiomycetes</taxon>
        <taxon>Debaryomycetaceae</taxon>
        <taxon>Kurtzmaniella</taxon>
    </lineage>
</organism>
<dbReference type="GO" id="GO:0051307">
    <property type="term" value="P:meiotic chromosome separation"/>
    <property type="evidence" value="ECO:0007669"/>
    <property type="project" value="TreeGrafter"/>
</dbReference>
<keyword evidence="10" id="KW-1185">Reference proteome</keyword>
<protein>
    <recommendedName>
        <fullName evidence="3">separase</fullName>
        <ecNumber evidence="3">3.4.22.49</ecNumber>
    </recommendedName>
</protein>
<dbReference type="InterPro" id="IPR005314">
    <property type="entry name" value="Peptidase_C50"/>
</dbReference>
<evidence type="ECO:0000256" key="2">
    <source>
        <dbReference type="ARBA" id="ARBA00004370"/>
    </source>
</evidence>
<evidence type="ECO:0000313" key="10">
    <source>
        <dbReference type="Proteomes" id="UP000837801"/>
    </source>
</evidence>
<dbReference type="InterPro" id="IPR010908">
    <property type="entry name" value="Longin_dom"/>
</dbReference>
<dbReference type="Proteomes" id="UP000837801">
    <property type="component" value="Unassembled WGS sequence"/>
</dbReference>
<dbReference type="InterPro" id="IPR030397">
    <property type="entry name" value="SEPARIN_core_dom"/>
</dbReference>
<evidence type="ECO:0000259" key="7">
    <source>
        <dbReference type="PROSITE" id="PS50859"/>
    </source>
</evidence>
<keyword evidence="5" id="KW-0159">Chromosome partition</keyword>
<name>A0A9P0QUT7_9ASCO</name>
<evidence type="ECO:0000256" key="5">
    <source>
        <dbReference type="ARBA" id="ARBA00022829"/>
    </source>
</evidence>
<comment type="caution">
    <text evidence="9">The sequence shown here is derived from an EMBL/GenBank/DDBJ whole genome shotgun (WGS) entry which is preliminary data.</text>
</comment>
<dbReference type="GO" id="GO:0016020">
    <property type="term" value="C:membrane"/>
    <property type="evidence" value="ECO:0007669"/>
    <property type="project" value="UniProtKB-SubCell"/>
</dbReference>
<dbReference type="Pfam" id="PF03568">
    <property type="entry name" value="Separin_C"/>
    <property type="match status" value="1"/>
</dbReference>
<dbReference type="PANTHER" id="PTHR12792">
    <property type="entry name" value="EXTRA SPINDLE POLES 1-RELATED"/>
    <property type="match status" value="1"/>
</dbReference>
<keyword evidence="6" id="KW-0472">Membrane</keyword>
<dbReference type="GO" id="GO:0072686">
    <property type="term" value="C:mitotic spindle"/>
    <property type="evidence" value="ECO:0007669"/>
    <property type="project" value="TreeGrafter"/>
</dbReference>
<feature type="domain" description="Longin" evidence="7">
    <location>
        <begin position="1015"/>
        <end position="1117"/>
    </location>
</feature>
<dbReference type="PROSITE" id="PS51700">
    <property type="entry name" value="SEPARIN"/>
    <property type="match status" value="1"/>
</dbReference>
<feature type="domain" description="Peptidase C50" evidence="8">
    <location>
        <begin position="1419"/>
        <end position="1522"/>
    </location>
</feature>
<keyword evidence="4" id="KW-0378">Hydrolase</keyword>
<dbReference type="EMBL" id="CAKXYY010000027">
    <property type="protein sequence ID" value="CAH2355464.1"/>
    <property type="molecule type" value="Genomic_DNA"/>
</dbReference>
<dbReference type="GO" id="GO:0044732">
    <property type="term" value="C:mitotic spindle pole body"/>
    <property type="evidence" value="ECO:0007669"/>
    <property type="project" value="TreeGrafter"/>
</dbReference>
<dbReference type="GO" id="GO:0006508">
    <property type="term" value="P:proteolysis"/>
    <property type="evidence" value="ECO:0007669"/>
    <property type="project" value="InterPro"/>
</dbReference>
<evidence type="ECO:0000259" key="8">
    <source>
        <dbReference type="PROSITE" id="PS51700"/>
    </source>
</evidence>
<evidence type="ECO:0000256" key="1">
    <source>
        <dbReference type="ARBA" id="ARBA00000451"/>
    </source>
</evidence>
<comment type="subcellular location">
    <subcellularLocation>
        <location evidence="2">Membrane</location>
    </subcellularLocation>
</comment>
<dbReference type="GO" id="GO:0005737">
    <property type="term" value="C:cytoplasm"/>
    <property type="evidence" value="ECO:0007669"/>
    <property type="project" value="TreeGrafter"/>
</dbReference>
<dbReference type="OrthoDB" id="10255632at2759"/>
<evidence type="ECO:0000256" key="3">
    <source>
        <dbReference type="ARBA" id="ARBA00012489"/>
    </source>
</evidence>
<evidence type="ECO:0000313" key="9">
    <source>
        <dbReference type="EMBL" id="CAH2355464.1"/>
    </source>
</evidence>
<comment type="catalytic activity">
    <reaction evidence="1">
        <text>All bonds known to be hydrolyzed by this endopeptidase have arginine in P1 and an acidic residue in P4. P6 is often occupied by an acidic residue or by a hydroxy-amino-acid residue, the phosphorylation of which enhances cleavage.</text>
        <dbReference type="EC" id="3.4.22.49"/>
    </reaction>
</comment>
<sequence>MTDDLANLECLFSSYLNPLRETQVNISSSTTQKQYSSRNSSSVVDHAEEFIKKHQINKDTIGITSKAFKCIYKSPSSSLSCSQKIETFKKHQLFIVTLLEQKFFKECKDELEYVYLIISKDFYRGENNTKISDNTSWLSDGIPLPSEIPTNLVIAFNFLYLQFTLQYFSRRIRSENLNNLKSIVAVLLSTSNFSKWLSLSNSKLKHYTNLLKLMNGLVKIVDHIIAKKYWDEDDISDLKNFLSLKEIEYQFSIGNQALADDKKVLEIINSLNFENNLTSQCVLDLKQCLPKDCKIYPLLNEPILQTEIASEELLPSHIISCIKQNPSPESILNIIDEHFQSHTFQSIESLLNSPASMNLQILEIISIYIEISPIFGKCQLNFLDLIIIQLKTVITSNQKLTSPITTFRILSIAFNVLSNNQKLTRLRNVSNLLYKLGSVTPIRSSFSLQCWKLCIKCEVFLYKRVSTTENEHNLQHKLEKIVNFFYESEEFLASNQLMLDYLELLSVEEESKNILESVQDFQKPLIIQLIAKCLSSNSTLSSHLWSENSRISETLRSTLYVKVIQFLEKSNNIHEKTSMINHITGELYLKNELNQLVASYYYLSITGLAEYLPVNSLRLEECGISTLQLFRSAVYFQIVLRDGWSSDFVYRFISYLQSWLLQDQLANIEVEFGVGIMKRILIFLGCNEMKQEAMEICQLSSNLNLSPLDKVHLNLMEARIEIKPSSLYLLKSTGDQFKAMRLVDISIQDVLNWKLVQLDYCITLNDKDSSSKILSIEKFISSKLDFEDSSIPIQNKFQNLMMVARFRYLSGKYFHQKLNYLKSYENFRMVVKIIHSVIKRIGNNSPMQSYFTIKWEINGLLINSYFGTINALIKLGVSNDLKFYLESCESFLDSANLSPKINKLNWYKISNFYYLLDNQDNFLKFSAKASNYNSWGESKSSLEEELNNILLIDSNKVTKSVFSRDQVKFKESLIISDYIHSLFLRPKRCYKNYPTEEISIEYYLILKWVLHYKELIEKSTTGIKDSPSYKTLVTAFDFFTDLASSLSKLEHLSTYEVKDLVKSLLLSSSLLSSSSAVVMKHEMATSTSLTKMLFCLQEFSRDLPFAFEREIYREYSKGIVPKTEISNGSRPTLMEMSLNGSVNIVDDLTKHLPKSWIIVSIDACESTGDIVFFKHQRGISNYFRLSPDRWAGSEGCLSFQKLCEEFNEIIRLSSLSTKKEVTLNVKSKEQRQNWWKNRFHLDLKLKNLLRVIELYWLGGFKGIFDSTPNASYFAKLSKNVGELFQEVLHKDYEGMILNTNEEFVHLLQIANSGSTSLELVGDVLRNSMKNFNSLSNNEIERLTIGLNNILSNYAKDISQGENETHYVIIPSSNCSFIPWESLSFMKYKSVSRMPSVQGLLRVLKMQPNTTCVFDNSNQSPKVCYLINPEGDLKRTESTFATKFKTLGTSWKGLVGEKPDDGQLIIDLLQSDLFIYLGHGGCEQYIKTSELLKLTNSKDSKKHLSPSLLIGCSSGAINKNGLLEPHANVYDWMIGGAPMVMCNLWDVTDKDIDAFSSSVFEKWGLFGKDKDENSSAINICQAVDQSRDICVLKHLNGCAPIVYGLPLYLRN</sequence>
<dbReference type="EC" id="3.4.22.49" evidence="3"/>
<dbReference type="GO" id="GO:0005634">
    <property type="term" value="C:nucleus"/>
    <property type="evidence" value="ECO:0007669"/>
    <property type="project" value="InterPro"/>
</dbReference>
<dbReference type="PROSITE" id="PS50859">
    <property type="entry name" value="LONGIN"/>
    <property type="match status" value="1"/>
</dbReference>
<proteinExistence type="predicted"/>
<reference evidence="9" key="1">
    <citation type="submission" date="2022-03" db="EMBL/GenBank/DDBJ databases">
        <authorList>
            <person name="Legras J.-L."/>
            <person name="Devillers H."/>
            <person name="Grondin C."/>
        </authorList>
    </citation>
    <scope>NUCLEOTIDE SEQUENCE</scope>
    <source>
        <strain evidence="9">CLIB 1423</strain>
    </source>
</reference>
<dbReference type="PANTHER" id="PTHR12792:SF0">
    <property type="entry name" value="SEPARIN"/>
    <property type="match status" value="1"/>
</dbReference>
<gene>
    <name evidence="9" type="ORF">CLIB1423_27S00122</name>
</gene>
<evidence type="ECO:0000256" key="4">
    <source>
        <dbReference type="ARBA" id="ARBA00022801"/>
    </source>
</evidence>